<reference evidence="3 4" key="1">
    <citation type="submission" date="2017-03" db="EMBL/GenBank/DDBJ databases">
        <title>Widespread Adenine N6-methylation of Active Genes in Fungi.</title>
        <authorList>
            <consortium name="DOE Joint Genome Institute"/>
            <person name="Mondo S.J."/>
            <person name="Dannebaum R.O."/>
            <person name="Kuo R.C."/>
            <person name="Louie K.B."/>
            <person name="Bewick A.J."/>
            <person name="Labutti K."/>
            <person name="Haridas S."/>
            <person name="Kuo A."/>
            <person name="Salamov A."/>
            <person name="Ahrendt S.R."/>
            <person name="Lau R."/>
            <person name="Bowen B.P."/>
            <person name="Lipzen A."/>
            <person name="Sullivan W."/>
            <person name="Andreopoulos W.B."/>
            <person name="Clum A."/>
            <person name="Lindquist E."/>
            <person name="Daum C."/>
            <person name="Northen T.R."/>
            <person name="Ramamoorthy G."/>
            <person name="Schmitz R.J."/>
            <person name="Gryganskyi A."/>
            <person name="Culley D."/>
            <person name="Magnuson J."/>
            <person name="James T.Y."/>
            <person name="O'Malley M.A."/>
            <person name="Stajich J.E."/>
            <person name="Spatafora J.W."/>
            <person name="Visel A."/>
            <person name="Grigoriev I.V."/>
        </authorList>
    </citation>
    <scope>NUCLEOTIDE SEQUENCE [LARGE SCALE GENOMIC DNA]</scope>
    <source>
        <strain evidence="3 4">NRRL Y-17943</strain>
    </source>
</reference>
<protein>
    <recommendedName>
        <fullName evidence="5">Extracellular membrane protein CFEM domain-containing protein</fullName>
    </recommendedName>
</protein>
<keyword evidence="2" id="KW-0732">Signal</keyword>
<organism evidence="3 4">
    <name type="scientific">Kockovaella imperatae</name>
    <dbReference type="NCBI Taxonomy" id="4999"/>
    <lineage>
        <taxon>Eukaryota</taxon>
        <taxon>Fungi</taxon>
        <taxon>Dikarya</taxon>
        <taxon>Basidiomycota</taxon>
        <taxon>Agaricomycotina</taxon>
        <taxon>Tremellomycetes</taxon>
        <taxon>Tremellales</taxon>
        <taxon>Cuniculitremaceae</taxon>
        <taxon>Kockovaella</taxon>
    </lineage>
</organism>
<accession>A0A1Y1UAL2</accession>
<gene>
    <name evidence="3" type="ORF">BD324DRAFT_636301</name>
</gene>
<dbReference type="AlphaFoldDB" id="A0A1Y1UAL2"/>
<feature type="chain" id="PRO_5012869699" description="Extracellular membrane protein CFEM domain-containing protein" evidence="2">
    <location>
        <begin position="20"/>
        <end position="241"/>
    </location>
</feature>
<comment type="caution">
    <text evidence="3">The sequence shown here is derived from an EMBL/GenBank/DDBJ whole genome shotgun (WGS) entry which is preliminary data.</text>
</comment>
<proteinExistence type="predicted"/>
<feature type="compositionally biased region" description="Low complexity" evidence="1">
    <location>
        <begin position="44"/>
        <end position="62"/>
    </location>
</feature>
<dbReference type="OrthoDB" id="2576586at2759"/>
<dbReference type="InParanoid" id="A0A1Y1UAL2"/>
<sequence length="241" mass="23827">MVWSLVVIFVLLGLHSSHSVAGQSSSESVYTIQTSPPNPFDAASSISGSGTSQSGSGSVTASMTSSSVTNAAPTGFPQECSGNCTIVAEALKQCNVSRSFNATCLCTTEIESGYLSCVECALAVSHSTNVATFQALVNAYIDQCKSAPYAATTLPNVTVTLPMTGSTSASQSSSTSTASSQAQMSSSGSTSASSQSAVGTSAAAQTSGGASHQSTLLPAIGGTQVAALVLSIVAGGLAILL</sequence>
<keyword evidence="4" id="KW-1185">Reference proteome</keyword>
<dbReference type="EMBL" id="NBSH01000014">
    <property type="protein sequence ID" value="ORX34536.1"/>
    <property type="molecule type" value="Genomic_DNA"/>
</dbReference>
<feature type="region of interest" description="Disordered" evidence="1">
    <location>
        <begin position="165"/>
        <end position="193"/>
    </location>
</feature>
<evidence type="ECO:0000256" key="2">
    <source>
        <dbReference type="SAM" id="SignalP"/>
    </source>
</evidence>
<evidence type="ECO:0000313" key="3">
    <source>
        <dbReference type="EMBL" id="ORX34536.1"/>
    </source>
</evidence>
<evidence type="ECO:0008006" key="5">
    <source>
        <dbReference type="Google" id="ProtNLM"/>
    </source>
</evidence>
<dbReference type="RefSeq" id="XP_021868799.1">
    <property type="nucleotide sequence ID" value="XM_022016883.1"/>
</dbReference>
<dbReference type="GeneID" id="33558692"/>
<feature type="signal peptide" evidence="2">
    <location>
        <begin position="1"/>
        <end position="19"/>
    </location>
</feature>
<evidence type="ECO:0000256" key="1">
    <source>
        <dbReference type="SAM" id="MobiDB-lite"/>
    </source>
</evidence>
<name>A0A1Y1UAL2_9TREE</name>
<dbReference type="Proteomes" id="UP000193218">
    <property type="component" value="Unassembled WGS sequence"/>
</dbReference>
<feature type="region of interest" description="Disordered" evidence="1">
    <location>
        <begin position="43"/>
        <end position="62"/>
    </location>
</feature>
<evidence type="ECO:0000313" key="4">
    <source>
        <dbReference type="Proteomes" id="UP000193218"/>
    </source>
</evidence>